<keyword evidence="1" id="KW-0175">Coiled coil</keyword>
<dbReference type="CDD" id="cd01127">
    <property type="entry name" value="TrwB_TraG_TraD_VirD4"/>
    <property type="match status" value="1"/>
</dbReference>
<dbReference type="RefSeq" id="WP_380688802.1">
    <property type="nucleotide sequence ID" value="NZ_JBHRSS010000003.1"/>
</dbReference>
<comment type="caution">
    <text evidence="3">The sequence shown here is derived from an EMBL/GenBank/DDBJ whole genome shotgun (WGS) entry which is preliminary data.</text>
</comment>
<sequence>MQDYEKLGAFYLGRAAQDGDATNGSDAPSPEPLLYDAADLTTHAVIIGMTGSGKTGLGVGLIEEAALDSVPVIAIDPKGDLGNLMLMFPDLAPADFEPWVDVQQAATRGRSKAEFAADQATLWREGLASWDQDGARIQRLKDAAEFAIYTPGSSAGIPISVLGSFAAPAQALRDDSEAFAERIQATSTSILTLLGLDADPLTSRAHILISNILQHSWQADRSLDLAGLIGAIQNPPMERIGVMDMEAIYPAKDRFALAMQLNNVLASPGFAAWTEGVPLSARDLFHTADGKPRVSIVSIAHLSDTERMFFVTLLLNDIIAWMRAQPGTSSLRAILYMDELFGYMPPTANPPSKKLFLTLLKQARAYGLGLVLSTQNPVDLDYKGLSNTGTWFIGRLQTDRDKARVLDGLEGSGSGGGPFDRGAMERTLAGLGKRRFLLHNVHESHPVVFATRWAMSYLPGPLTREQIRRLCDALPSPAVAASIQKTSPRPPAPVSSVATPNAMPVLAPGIRQFYRPATPPADSQLIYYPQVVGAADVVYASKTHDVDTRRAWLVAVDVDDGPVAIDWHNGEALALRLTDLAEKPLAGAGFAEVPAPARDAGQYPKWASAYKTWLRQSQGIALYKNPQFKLTSAVDESETDFRIRLQQKAREQRDLAVGKLRARYDKAAGGLHDKLRAAERDIEEEKAQASQKTMESALSIGSALLGAFLGRKTLSSRNASRIGTAARRAGSVVKERRDVREAEADAAELRARIDEESASFEKELAELQALPGADSFDLETVTVRAKSSDITVRFVALLWLPYAQSADGRTVPAWV</sequence>
<dbReference type="InterPro" id="IPR002789">
    <property type="entry name" value="HerA_central"/>
</dbReference>
<evidence type="ECO:0000259" key="2">
    <source>
        <dbReference type="Pfam" id="PF01935"/>
    </source>
</evidence>
<name>A0ABV7EN60_9GAMM</name>
<keyword evidence="3" id="KW-0378">Hydrolase</keyword>
<reference evidence="4" key="1">
    <citation type="journal article" date="2019" name="Int. J. Syst. Evol. Microbiol.">
        <title>The Global Catalogue of Microorganisms (GCM) 10K type strain sequencing project: providing services to taxonomists for standard genome sequencing and annotation.</title>
        <authorList>
            <consortium name="The Broad Institute Genomics Platform"/>
            <consortium name="The Broad Institute Genome Sequencing Center for Infectious Disease"/>
            <person name="Wu L."/>
            <person name="Ma J."/>
        </authorList>
    </citation>
    <scope>NUCLEOTIDE SEQUENCE [LARGE SCALE GENOMIC DNA]</scope>
    <source>
        <strain evidence="4">KCTC 52640</strain>
    </source>
</reference>
<dbReference type="SUPFAM" id="SSF52540">
    <property type="entry name" value="P-loop containing nucleoside triphosphate hydrolases"/>
    <property type="match status" value="1"/>
</dbReference>
<accession>A0ABV7EN60</accession>
<gene>
    <name evidence="3" type="ORF">ACFOSU_09480</name>
</gene>
<proteinExistence type="predicted"/>
<dbReference type="Pfam" id="PF01935">
    <property type="entry name" value="DUF87"/>
    <property type="match status" value="1"/>
</dbReference>
<evidence type="ECO:0000256" key="1">
    <source>
        <dbReference type="SAM" id="Coils"/>
    </source>
</evidence>
<keyword evidence="3" id="KW-0067">ATP-binding</keyword>
<keyword evidence="4" id="KW-1185">Reference proteome</keyword>
<evidence type="ECO:0000313" key="4">
    <source>
        <dbReference type="Proteomes" id="UP001595462"/>
    </source>
</evidence>
<dbReference type="GO" id="GO:0004386">
    <property type="term" value="F:helicase activity"/>
    <property type="evidence" value="ECO:0007669"/>
    <property type="project" value="UniProtKB-KW"/>
</dbReference>
<evidence type="ECO:0000313" key="3">
    <source>
        <dbReference type="EMBL" id="MFC3104124.1"/>
    </source>
</evidence>
<feature type="coiled-coil region" evidence="1">
    <location>
        <begin position="732"/>
        <end position="770"/>
    </location>
</feature>
<feature type="coiled-coil region" evidence="1">
    <location>
        <begin position="668"/>
        <end position="695"/>
    </location>
</feature>
<feature type="domain" description="Helicase HerA central" evidence="2">
    <location>
        <begin position="38"/>
        <end position="84"/>
    </location>
</feature>
<dbReference type="Gene3D" id="3.40.50.300">
    <property type="entry name" value="P-loop containing nucleotide triphosphate hydrolases"/>
    <property type="match status" value="2"/>
</dbReference>
<dbReference type="InterPro" id="IPR051162">
    <property type="entry name" value="T4SS_component"/>
</dbReference>
<dbReference type="InterPro" id="IPR027417">
    <property type="entry name" value="P-loop_NTPase"/>
</dbReference>
<dbReference type="Proteomes" id="UP001595462">
    <property type="component" value="Unassembled WGS sequence"/>
</dbReference>
<keyword evidence="3" id="KW-0347">Helicase</keyword>
<keyword evidence="3" id="KW-0547">Nucleotide-binding</keyword>
<dbReference type="EMBL" id="JBHRSS010000003">
    <property type="protein sequence ID" value="MFC3104124.1"/>
    <property type="molecule type" value="Genomic_DNA"/>
</dbReference>
<dbReference type="PANTHER" id="PTHR30121">
    <property type="entry name" value="UNCHARACTERIZED PROTEIN YJGR-RELATED"/>
    <property type="match status" value="1"/>
</dbReference>
<organism evidence="3 4">
    <name type="scientific">Salinisphaera aquimarina</name>
    <dbReference type="NCBI Taxonomy" id="2094031"/>
    <lineage>
        <taxon>Bacteria</taxon>
        <taxon>Pseudomonadati</taxon>
        <taxon>Pseudomonadota</taxon>
        <taxon>Gammaproteobacteria</taxon>
        <taxon>Salinisphaerales</taxon>
        <taxon>Salinisphaeraceae</taxon>
        <taxon>Salinisphaera</taxon>
    </lineage>
</organism>
<protein>
    <submittedName>
        <fullName evidence="3">Helicase HerA domain-containing protein</fullName>
    </submittedName>
</protein>
<dbReference type="PANTHER" id="PTHR30121:SF6">
    <property type="entry name" value="SLR6007 PROTEIN"/>
    <property type="match status" value="1"/>
</dbReference>